<evidence type="ECO:0000313" key="4">
    <source>
        <dbReference type="Proteomes" id="UP000238308"/>
    </source>
</evidence>
<dbReference type="Gene3D" id="3.40.190.10">
    <property type="entry name" value="Periplasmic binding protein-like II"/>
    <property type="match status" value="1"/>
</dbReference>
<keyword evidence="2" id="KW-0732">Signal</keyword>
<gene>
    <name evidence="3" type="ORF">BCM14_2923</name>
</gene>
<proteinExistence type="inferred from homology"/>
<sequence>MRTSIPSTLLKIIAFVLCFSAQSTANAGTFPDQPIRIVVPFSPGGGTDFVSRLVGTKLAELTGWQVIIENRPGAGGNLAVDAVAKAPADGYMLVMAQPDNASLGPWLYSSVSYDTVKSFSPVIQVSITPEAIASSAKSTIKTPEDLVAKGKSSQGLKWSTAGAGTMGHLIGEDFKTRTQINLLQVPYKGASPALTDVMGGSVDVYIGTLASTVALVESGRLNLVAVATAKRSPRYPDVKTLDETVSKGVDFGVWMGLLAPVGTPPEVVALLNKEINRVLQLPDVISKMAETGVEPVGGSSADFAAFVKKDYERWGALAKTSGVKLD</sequence>
<reference evidence="3 4" key="1">
    <citation type="submission" date="2018-03" db="EMBL/GenBank/DDBJ databases">
        <title>Genomic Encyclopedia of Type Strains, Phase III (KMG-III): the genomes of soil and plant-associated and newly described type strains.</title>
        <authorList>
            <person name="Whitman W."/>
        </authorList>
    </citation>
    <scope>NUCLEOTIDE SEQUENCE [LARGE SCALE GENOMIC DNA]</scope>
    <source>
        <strain evidence="3 4">MWH-P2sevCIIIb</strain>
    </source>
</reference>
<dbReference type="EMBL" id="PVTV01000018">
    <property type="protein sequence ID" value="PRY96301.1"/>
    <property type="molecule type" value="Genomic_DNA"/>
</dbReference>
<dbReference type="PANTHER" id="PTHR42928:SF5">
    <property type="entry name" value="BLR1237 PROTEIN"/>
    <property type="match status" value="1"/>
</dbReference>
<protein>
    <submittedName>
        <fullName evidence="3">Tripartite-type tricarboxylate transporter receptor subunit TctC</fullName>
    </submittedName>
</protein>
<feature type="chain" id="PRO_5015648004" evidence="2">
    <location>
        <begin position="28"/>
        <end position="326"/>
    </location>
</feature>
<comment type="similarity">
    <text evidence="1">Belongs to the UPF0065 (bug) family.</text>
</comment>
<organism evidence="3 4">
    <name type="scientific">Jezberella montanilacus</name>
    <dbReference type="NCBI Taxonomy" id="323426"/>
    <lineage>
        <taxon>Bacteria</taxon>
        <taxon>Pseudomonadati</taxon>
        <taxon>Pseudomonadota</taxon>
        <taxon>Betaproteobacteria</taxon>
        <taxon>Burkholderiales</taxon>
        <taxon>Alcaligenaceae</taxon>
        <taxon>Jezberella</taxon>
    </lineage>
</organism>
<dbReference type="SUPFAM" id="SSF53850">
    <property type="entry name" value="Periplasmic binding protein-like II"/>
    <property type="match status" value="1"/>
</dbReference>
<accession>A0A2T0XBJ6</accession>
<dbReference type="OrthoDB" id="8678477at2"/>
<keyword evidence="3" id="KW-0675">Receptor</keyword>
<feature type="signal peptide" evidence="2">
    <location>
        <begin position="1"/>
        <end position="27"/>
    </location>
</feature>
<comment type="caution">
    <text evidence="3">The sequence shown here is derived from an EMBL/GenBank/DDBJ whole genome shotgun (WGS) entry which is preliminary data.</text>
</comment>
<dbReference type="PANTHER" id="PTHR42928">
    <property type="entry name" value="TRICARBOXYLATE-BINDING PROTEIN"/>
    <property type="match status" value="1"/>
</dbReference>
<dbReference type="Proteomes" id="UP000238308">
    <property type="component" value="Unassembled WGS sequence"/>
</dbReference>
<evidence type="ECO:0000313" key="3">
    <source>
        <dbReference type="EMBL" id="PRY96301.1"/>
    </source>
</evidence>
<dbReference type="CDD" id="cd07012">
    <property type="entry name" value="PBP2_Bug_TTT"/>
    <property type="match status" value="1"/>
</dbReference>
<dbReference type="InterPro" id="IPR042100">
    <property type="entry name" value="Bug_dom1"/>
</dbReference>
<dbReference type="InterPro" id="IPR005064">
    <property type="entry name" value="BUG"/>
</dbReference>
<dbReference type="PIRSF" id="PIRSF017082">
    <property type="entry name" value="YflP"/>
    <property type="match status" value="1"/>
</dbReference>
<dbReference type="RefSeq" id="WP_106228740.1">
    <property type="nucleotide sequence ID" value="NZ_PVTV01000018.1"/>
</dbReference>
<evidence type="ECO:0000256" key="1">
    <source>
        <dbReference type="ARBA" id="ARBA00006987"/>
    </source>
</evidence>
<name>A0A2T0XBJ6_9BURK</name>
<dbReference type="Pfam" id="PF03401">
    <property type="entry name" value="TctC"/>
    <property type="match status" value="1"/>
</dbReference>
<evidence type="ECO:0000256" key="2">
    <source>
        <dbReference type="SAM" id="SignalP"/>
    </source>
</evidence>
<dbReference type="AlphaFoldDB" id="A0A2T0XBJ6"/>
<dbReference type="Gene3D" id="3.40.190.150">
    <property type="entry name" value="Bordetella uptake gene, domain 1"/>
    <property type="match status" value="1"/>
</dbReference>
<keyword evidence="4" id="KW-1185">Reference proteome</keyword>